<evidence type="ECO:0000256" key="1">
    <source>
        <dbReference type="ARBA" id="ARBA00022737"/>
    </source>
</evidence>
<feature type="compositionally biased region" description="Low complexity" evidence="4">
    <location>
        <begin position="171"/>
        <end position="190"/>
    </location>
</feature>
<dbReference type="SMART" id="SM00028">
    <property type="entry name" value="TPR"/>
    <property type="match status" value="3"/>
</dbReference>
<dbReference type="InterPro" id="IPR011990">
    <property type="entry name" value="TPR-like_helical_dom_sf"/>
</dbReference>
<keyword evidence="2 3" id="KW-0802">TPR repeat</keyword>
<dbReference type="RefSeq" id="WP_222872507.1">
    <property type="nucleotide sequence ID" value="NZ_CP039704.1"/>
</dbReference>
<keyword evidence="1" id="KW-0677">Repeat</keyword>
<dbReference type="EMBL" id="CP039704">
    <property type="protein sequence ID" value="QCI79686.1"/>
    <property type="molecule type" value="Genomic_DNA"/>
</dbReference>
<dbReference type="Pfam" id="PF13432">
    <property type="entry name" value="TPR_16"/>
    <property type="match status" value="2"/>
</dbReference>
<dbReference type="Gene3D" id="1.25.40.10">
    <property type="entry name" value="Tetratricopeptide repeat domain"/>
    <property type="match status" value="1"/>
</dbReference>
<dbReference type="PROSITE" id="PS50005">
    <property type="entry name" value="TPR"/>
    <property type="match status" value="1"/>
</dbReference>
<dbReference type="InterPro" id="IPR019734">
    <property type="entry name" value="TPR_rpt"/>
</dbReference>
<evidence type="ECO:0000256" key="2">
    <source>
        <dbReference type="ARBA" id="ARBA00022803"/>
    </source>
</evidence>
<protein>
    <submittedName>
        <fullName evidence="5">Tetratricopeptide repeat protein</fullName>
    </submittedName>
</protein>
<accession>A0A4D7CBI9</accession>
<dbReference type="KEGG" id="hgn:E6W36_09550"/>
<dbReference type="PANTHER" id="PTHR44858:SF1">
    <property type="entry name" value="UDP-N-ACETYLGLUCOSAMINE--PEPTIDE N-ACETYLGLUCOSAMINYLTRANSFERASE SPINDLY-RELATED"/>
    <property type="match status" value="1"/>
</dbReference>
<evidence type="ECO:0000313" key="5">
    <source>
        <dbReference type="EMBL" id="QCI79686.1"/>
    </source>
</evidence>
<feature type="repeat" description="TPR" evidence="3">
    <location>
        <begin position="61"/>
        <end position="94"/>
    </location>
</feature>
<keyword evidence="6" id="KW-1185">Reference proteome</keyword>
<dbReference type="Proteomes" id="UP000298714">
    <property type="component" value="Chromosome"/>
</dbReference>
<evidence type="ECO:0000256" key="4">
    <source>
        <dbReference type="SAM" id="MobiDB-lite"/>
    </source>
</evidence>
<proteinExistence type="predicted"/>
<reference evidence="6" key="1">
    <citation type="submission" date="2019-04" db="EMBL/GenBank/DDBJ databases">
        <title>Complete genome sequence of Sphingomonas sp. W1-2-3.</title>
        <authorList>
            <person name="Im W.T."/>
        </authorList>
    </citation>
    <scope>NUCLEOTIDE SEQUENCE [LARGE SCALE GENOMIC DNA]</scope>
    <source>
        <strain evidence="6">W1-2-3</strain>
    </source>
</reference>
<dbReference type="SUPFAM" id="SSF48452">
    <property type="entry name" value="TPR-like"/>
    <property type="match status" value="1"/>
</dbReference>
<feature type="region of interest" description="Disordered" evidence="4">
    <location>
        <begin position="170"/>
        <end position="219"/>
    </location>
</feature>
<sequence length="219" mass="23912">MAQSGLKNPDAANRELSAAEAADPGNVRVKLEQARLEAGAKNIPAAVSAVDAALKLQPTNVRALMLKGDLSRGTEGLAKALGYFNQALQIDPGNFEALIERAATYVDLRREQEARADLKKVFAVVPDHPLGLYLEAVMRARTGDYAGAQGLMTRTKGALDKYPPAMLLQGRSPMRPTTWSRRRSTSATPWRPRRTRRSRGACMARRSCARAMRMGRSPP</sequence>
<dbReference type="PANTHER" id="PTHR44858">
    <property type="entry name" value="TETRATRICOPEPTIDE REPEAT PROTEIN 6"/>
    <property type="match status" value="1"/>
</dbReference>
<evidence type="ECO:0000313" key="6">
    <source>
        <dbReference type="Proteomes" id="UP000298714"/>
    </source>
</evidence>
<gene>
    <name evidence="5" type="ORF">E6W36_09550</name>
</gene>
<organism evidence="5 6">
    <name type="scientific">Hankyongella ginsenosidimutans</name>
    <dbReference type="NCBI Taxonomy" id="1763828"/>
    <lineage>
        <taxon>Bacteria</taxon>
        <taxon>Pseudomonadati</taxon>
        <taxon>Pseudomonadota</taxon>
        <taxon>Alphaproteobacteria</taxon>
        <taxon>Sphingomonadales</taxon>
        <taxon>Sphingomonadaceae</taxon>
        <taxon>Hankyongella</taxon>
    </lineage>
</organism>
<dbReference type="InterPro" id="IPR050498">
    <property type="entry name" value="Ycf3"/>
</dbReference>
<evidence type="ECO:0000256" key="3">
    <source>
        <dbReference type="PROSITE-ProRule" id="PRU00339"/>
    </source>
</evidence>
<name>A0A4D7CBI9_9SPHN</name>
<dbReference type="AlphaFoldDB" id="A0A4D7CBI9"/>
<feature type="compositionally biased region" description="Low complexity" evidence="4">
    <location>
        <begin position="200"/>
        <end position="219"/>
    </location>
</feature>